<keyword evidence="9" id="KW-1185">Reference proteome</keyword>
<dbReference type="PANTHER" id="PTHR19818">
    <property type="entry name" value="ZINC FINGER PROTEIN ZIC AND GLI"/>
    <property type="match status" value="1"/>
</dbReference>
<evidence type="ECO:0000256" key="5">
    <source>
        <dbReference type="PROSITE-ProRule" id="PRU00042"/>
    </source>
</evidence>
<evidence type="ECO:0000313" key="9">
    <source>
        <dbReference type="Proteomes" id="UP000613580"/>
    </source>
</evidence>
<keyword evidence="2" id="KW-0677">Repeat</keyword>
<accession>A0A8H6TMX2</accession>
<dbReference type="EMBL" id="JACAZE010000002">
    <property type="protein sequence ID" value="KAF7320520.1"/>
    <property type="molecule type" value="Genomic_DNA"/>
</dbReference>
<keyword evidence="3 5" id="KW-0863">Zinc-finger</keyword>
<reference evidence="8" key="1">
    <citation type="submission" date="2020-05" db="EMBL/GenBank/DDBJ databases">
        <title>Mycena genomes resolve the evolution of fungal bioluminescence.</title>
        <authorList>
            <person name="Tsai I.J."/>
        </authorList>
    </citation>
    <scope>NUCLEOTIDE SEQUENCE</scope>
    <source>
        <strain evidence="8">110903Hualien_Pintung</strain>
    </source>
</reference>
<dbReference type="Proteomes" id="UP000613580">
    <property type="component" value="Unassembled WGS sequence"/>
</dbReference>
<feature type="domain" description="C2H2-type" evidence="7">
    <location>
        <begin position="32"/>
        <end position="60"/>
    </location>
</feature>
<dbReference type="OrthoDB" id="654211at2759"/>
<keyword evidence="4" id="KW-0862">Zinc</keyword>
<evidence type="ECO:0000259" key="7">
    <source>
        <dbReference type="PROSITE" id="PS50157"/>
    </source>
</evidence>
<dbReference type="SUPFAM" id="SSF57667">
    <property type="entry name" value="beta-beta-alpha zinc fingers"/>
    <property type="match status" value="2"/>
</dbReference>
<evidence type="ECO:0000256" key="3">
    <source>
        <dbReference type="ARBA" id="ARBA00022771"/>
    </source>
</evidence>
<dbReference type="AlphaFoldDB" id="A0A8H6TMX2"/>
<dbReference type="GO" id="GO:0000981">
    <property type="term" value="F:DNA-binding transcription factor activity, RNA polymerase II-specific"/>
    <property type="evidence" value="ECO:0007669"/>
    <property type="project" value="TreeGrafter"/>
</dbReference>
<proteinExistence type="predicted"/>
<sequence length="187" mass="20390">MPKDSSKTTTKGAKKGGKTSAKAWSRGANGMYECPSCHRCYTSEYHLQRHQNDVHDKQRPFACPWTSSPCFKDFANRQNLATHIRAAHTRETPYSCALCRWACPDMTGVKNHLRRHHGRNARATDIVHDKSIGLRAQALATSVQAGVPVAPAAAPSEPEAGPSSLSVTPETTDDEPTSESEENFTAG</sequence>
<gene>
    <name evidence="8" type="ORF">HMN09_00135700</name>
</gene>
<dbReference type="PROSITE" id="PS50157">
    <property type="entry name" value="ZINC_FINGER_C2H2_2"/>
    <property type="match status" value="2"/>
</dbReference>
<dbReference type="InterPro" id="IPR036236">
    <property type="entry name" value="Znf_C2H2_sf"/>
</dbReference>
<dbReference type="Gene3D" id="3.30.160.60">
    <property type="entry name" value="Classic Zinc Finger"/>
    <property type="match status" value="2"/>
</dbReference>
<dbReference type="PROSITE" id="PS00028">
    <property type="entry name" value="ZINC_FINGER_C2H2_1"/>
    <property type="match status" value="2"/>
</dbReference>
<evidence type="ECO:0000256" key="6">
    <source>
        <dbReference type="SAM" id="MobiDB-lite"/>
    </source>
</evidence>
<dbReference type="GO" id="GO:0005634">
    <property type="term" value="C:nucleus"/>
    <property type="evidence" value="ECO:0007669"/>
    <property type="project" value="UniProtKB-ARBA"/>
</dbReference>
<dbReference type="GO" id="GO:0000978">
    <property type="term" value="F:RNA polymerase II cis-regulatory region sequence-specific DNA binding"/>
    <property type="evidence" value="ECO:0007669"/>
    <property type="project" value="TreeGrafter"/>
</dbReference>
<feature type="region of interest" description="Disordered" evidence="6">
    <location>
        <begin position="147"/>
        <end position="187"/>
    </location>
</feature>
<evidence type="ECO:0000256" key="4">
    <source>
        <dbReference type="ARBA" id="ARBA00022833"/>
    </source>
</evidence>
<feature type="compositionally biased region" description="Acidic residues" evidence="6">
    <location>
        <begin position="171"/>
        <end position="187"/>
    </location>
</feature>
<dbReference type="GO" id="GO:0008270">
    <property type="term" value="F:zinc ion binding"/>
    <property type="evidence" value="ECO:0007669"/>
    <property type="project" value="UniProtKB-KW"/>
</dbReference>
<protein>
    <recommendedName>
        <fullName evidence="7">C2H2-type domain-containing protein</fullName>
    </recommendedName>
</protein>
<dbReference type="SMART" id="SM00355">
    <property type="entry name" value="ZnF_C2H2"/>
    <property type="match status" value="3"/>
</dbReference>
<dbReference type="Pfam" id="PF00096">
    <property type="entry name" value="zf-C2H2"/>
    <property type="match status" value="1"/>
</dbReference>
<dbReference type="InterPro" id="IPR013087">
    <property type="entry name" value="Znf_C2H2_type"/>
</dbReference>
<organism evidence="8 9">
    <name type="scientific">Mycena chlorophos</name>
    <name type="common">Agaric fungus</name>
    <name type="synonym">Agaricus chlorophos</name>
    <dbReference type="NCBI Taxonomy" id="658473"/>
    <lineage>
        <taxon>Eukaryota</taxon>
        <taxon>Fungi</taxon>
        <taxon>Dikarya</taxon>
        <taxon>Basidiomycota</taxon>
        <taxon>Agaricomycotina</taxon>
        <taxon>Agaricomycetes</taxon>
        <taxon>Agaricomycetidae</taxon>
        <taxon>Agaricales</taxon>
        <taxon>Marasmiineae</taxon>
        <taxon>Mycenaceae</taxon>
        <taxon>Mycena</taxon>
    </lineage>
</organism>
<dbReference type="GO" id="GO:0045944">
    <property type="term" value="P:positive regulation of transcription by RNA polymerase II"/>
    <property type="evidence" value="ECO:0007669"/>
    <property type="project" value="UniProtKB-ARBA"/>
</dbReference>
<evidence type="ECO:0000256" key="2">
    <source>
        <dbReference type="ARBA" id="ARBA00022737"/>
    </source>
</evidence>
<evidence type="ECO:0000256" key="1">
    <source>
        <dbReference type="ARBA" id="ARBA00022723"/>
    </source>
</evidence>
<dbReference type="InterPro" id="IPR050329">
    <property type="entry name" value="GLI_C2H2-zinc-finger"/>
</dbReference>
<feature type="domain" description="C2H2-type" evidence="7">
    <location>
        <begin position="61"/>
        <end position="93"/>
    </location>
</feature>
<comment type="caution">
    <text evidence="8">The sequence shown here is derived from an EMBL/GenBank/DDBJ whole genome shotgun (WGS) entry which is preliminary data.</text>
</comment>
<feature type="region of interest" description="Disordered" evidence="6">
    <location>
        <begin position="1"/>
        <end position="22"/>
    </location>
</feature>
<evidence type="ECO:0000313" key="8">
    <source>
        <dbReference type="EMBL" id="KAF7320520.1"/>
    </source>
</evidence>
<keyword evidence="1" id="KW-0479">Metal-binding</keyword>
<feature type="compositionally biased region" description="Low complexity" evidence="6">
    <location>
        <begin position="147"/>
        <end position="163"/>
    </location>
</feature>
<dbReference type="PANTHER" id="PTHR19818:SF139">
    <property type="entry name" value="PAIR-RULE PROTEIN ODD-PAIRED"/>
    <property type="match status" value="1"/>
</dbReference>
<name>A0A8H6TMX2_MYCCL</name>